<dbReference type="CDD" id="cd19994">
    <property type="entry name" value="PBP1_ChvE"/>
    <property type="match status" value="1"/>
</dbReference>
<gene>
    <name evidence="6" type="ORF">H6A19_10585</name>
</gene>
<reference evidence="6 7" key="1">
    <citation type="journal article" date="2021" name="Sci. Rep.">
        <title>The distribution of antibiotic resistance genes in chicken gut microbiota commensals.</title>
        <authorList>
            <person name="Juricova H."/>
            <person name="Matiasovicova J."/>
            <person name="Kubasova T."/>
            <person name="Cejkova D."/>
            <person name="Rychlik I."/>
        </authorList>
    </citation>
    <scope>NUCLEOTIDE SEQUENCE [LARGE SCALE GENOMIC DNA]</scope>
    <source>
        <strain evidence="6 7">An435</strain>
    </source>
</reference>
<keyword evidence="7" id="KW-1185">Reference proteome</keyword>
<feature type="chain" id="PRO_5046389007" evidence="4">
    <location>
        <begin position="21"/>
        <end position="381"/>
    </location>
</feature>
<dbReference type="EMBL" id="JACJLL010000062">
    <property type="protein sequence ID" value="MBM6819777.1"/>
    <property type="molecule type" value="Genomic_DNA"/>
</dbReference>
<sequence>MKKKFMAMLLSMSLLGTVGGCGITTDINEATGGGKAESVETGTEGVENTDNGKTIGILMPTKSSERWINDGNDMVEELQKLGYKTDLQYAEDIVETQVSQAENLITKGVDCLVIANIDGEALTDVCQKAHDSGIPVVAYDRLIKNTEYVDYYISFDNTLVGVQIGEYIEEALNLKNANGQSYNIELFAGSPDDNNAHMLYDGAMSVLQQYIDNGSLVVVSGQTDFDTVCTLRWDGALAQSRMENILTANYSSGKKVDAVFSSYDGLSRGIVEALRSVGYGTADLPWPVITGQDAETATIKSIISGEQTQTIFKDTRELASRAVKTVDSILKGEEVEVNDTETYDNGVKVIPSYLCTPISVDINNYKEVLVDSGYIEESELN</sequence>
<protein>
    <submittedName>
        <fullName evidence="6">Sugar-binding protein</fullName>
    </submittedName>
</protein>
<evidence type="ECO:0000259" key="5">
    <source>
        <dbReference type="Pfam" id="PF13407"/>
    </source>
</evidence>
<dbReference type="InterPro" id="IPR050555">
    <property type="entry name" value="Bact_Solute-Bind_Prot2"/>
</dbReference>
<comment type="subcellular location">
    <subcellularLocation>
        <location evidence="1">Cell envelope</location>
    </subcellularLocation>
</comment>
<dbReference type="InterPro" id="IPR049784">
    <property type="entry name" value="ChvE-like"/>
</dbReference>
<organism evidence="6 7">
    <name type="scientific">Clostridium saudiense</name>
    <dbReference type="NCBI Taxonomy" id="1414720"/>
    <lineage>
        <taxon>Bacteria</taxon>
        <taxon>Bacillati</taxon>
        <taxon>Bacillota</taxon>
        <taxon>Clostridia</taxon>
        <taxon>Eubacteriales</taxon>
        <taxon>Clostridiaceae</taxon>
        <taxon>Clostridium</taxon>
    </lineage>
</organism>
<name>A0ABS2FHL3_9CLOT</name>
<evidence type="ECO:0000256" key="3">
    <source>
        <dbReference type="SAM" id="MobiDB-lite"/>
    </source>
</evidence>
<evidence type="ECO:0000256" key="4">
    <source>
        <dbReference type="SAM" id="SignalP"/>
    </source>
</evidence>
<comment type="caution">
    <text evidence="6">The sequence shown here is derived from an EMBL/GenBank/DDBJ whole genome shotgun (WGS) entry which is preliminary data.</text>
</comment>
<dbReference type="SUPFAM" id="SSF53822">
    <property type="entry name" value="Periplasmic binding protein-like I"/>
    <property type="match status" value="1"/>
</dbReference>
<feature type="region of interest" description="Disordered" evidence="3">
    <location>
        <begin position="31"/>
        <end position="52"/>
    </location>
</feature>
<dbReference type="RefSeq" id="WP_195516237.1">
    <property type="nucleotide sequence ID" value="NZ_JACJLL010000062.1"/>
</dbReference>
<dbReference type="Gene3D" id="3.40.50.2300">
    <property type="match status" value="2"/>
</dbReference>
<evidence type="ECO:0000313" key="6">
    <source>
        <dbReference type="EMBL" id="MBM6819777.1"/>
    </source>
</evidence>
<dbReference type="Proteomes" id="UP000767334">
    <property type="component" value="Unassembled WGS sequence"/>
</dbReference>
<dbReference type="PROSITE" id="PS51257">
    <property type="entry name" value="PROKAR_LIPOPROTEIN"/>
    <property type="match status" value="1"/>
</dbReference>
<proteinExistence type="predicted"/>
<dbReference type="InterPro" id="IPR028082">
    <property type="entry name" value="Peripla_BP_I"/>
</dbReference>
<feature type="domain" description="Periplasmic binding protein" evidence="5">
    <location>
        <begin position="55"/>
        <end position="334"/>
    </location>
</feature>
<dbReference type="NCBIfam" id="NF040907">
    <property type="entry name" value="ChvE"/>
    <property type="match status" value="1"/>
</dbReference>
<evidence type="ECO:0000256" key="2">
    <source>
        <dbReference type="ARBA" id="ARBA00022729"/>
    </source>
</evidence>
<evidence type="ECO:0000256" key="1">
    <source>
        <dbReference type="ARBA" id="ARBA00004196"/>
    </source>
</evidence>
<dbReference type="PANTHER" id="PTHR30036">
    <property type="entry name" value="D-XYLOSE-BINDING PERIPLASMIC PROTEIN"/>
    <property type="match status" value="1"/>
</dbReference>
<accession>A0ABS2FHL3</accession>
<feature type="signal peptide" evidence="4">
    <location>
        <begin position="1"/>
        <end position="20"/>
    </location>
</feature>
<dbReference type="Pfam" id="PF13407">
    <property type="entry name" value="Peripla_BP_4"/>
    <property type="match status" value="1"/>
</dbReference>
<evidence type="ECO:0000313" key="7">
    <source>
        <dbReference type="Proteomes" id="UP000767334"/>
    </source>
</evidence>
<keyword evidence="2 4" id="KW-0732">Signal</keyword>
<dbReference type="PANTHER" id="PTHR30036:SF1">
    <property type="entry name" value="D-XYLOSE-BINDING PERIPLASMIC PROTEIN"/>
    <property type="match status" value="1"/>
</dbReference>
<dbReference type="InterPro" id="IPR025997">
    <property type="entry name" value="SBP_2_dom"/>
</dbReference>